<keyword evidence="2" id="KW-1133">Transmembrane helix</keyword>
<dbReference type="PANTHER" id="PTHR43156">
    <property type="entry name" value="STAGE II SPORULATION PROTEIN E-RELATED"/>
    <property type="match status" value="1"/>
</dbReference>
<proteinExistence type="predicted"/>
<dbReference type="OrthoDB" id="4935951at2"/>
<dbReference type="Pfam" id="PF07228">
    <property type="entry name" value="SpoIIE"/>
    <property type="match status" value="1"/>
</dbReference>
<dbReference type="SMART" id="SM00331">
    <property type="entry name" value="PP2C_SIG"/>
    <property type="match status" value="1"/>
</dbReference>
<evidence type="ECO:0000259" key="3">
    <source>
        <dbReference type="SMART" id="SM00331"/>
    </source>
</evidence>
<dbReference type="AlphaFoldDB" id="A0A5M4FJ92"/>
<gene>
    <name evidence="4" type="ORF">ESP70_004665</name>
</gene>
<dbReference type="InterPro" id="IPR001932">
    <property type="entry name" value="PPM-type_phosphatase-like_dom"/>
</dbReference>
<dbReference type="GO" id="GO:0016791">
    <property type="term" value="F:phosphatase activity"/>
    <property type="evidence" value="ECO:0007669"/>
    <property type="project" value="TreeGrafter"/>
</dbReference>
<dbReference type="EMBL" id="SDPQ02000001">
    <property type="protein sequence ID" value="KAA1400042.1"/>
    <property type="molecule type" value="Genomic_DNA"/>
</dbReference>
<dbReference type="Proteomes" id="UP000380867">
    <property type="component" value="Unassembled WGS sequence"/>
</dbReference>
<protein>
    <submittedName>
        <fullName evidence="4">Serine/threonine-protein phosphatase</fullName>
    </submittedName>
</protein>
<dbReference type="SUPFAM" id="SSF81606">
    <property type="entry name" value="PP2C-like"/>
    <property type="match status" value="1"/>
</dbReference>
<feature type="domain" description="PPM-type phosphatase" evidence="3">
    <location>
        <begin position="155"/>
        <end position="368"/>
    </location>
</feature>
<dbReference type="Gene3D" id="3.60.40.10">
    <property type="entry name" value="PPM-type phosphatase domain"/>
    <property type="match status" value="1"/>
</dbReference>
<evidence type="ECO:0000313" key="4">
    <source>
        <dbReference type="EMBL" id="KAA1400042.1"/>
    </source>
</evidence>
<sequence length="391" mass="41695">MMTGLRRALPTVARYVDDRIVRWRTGASEGQVVVLSALITMSAVIMLASLLSYNTFPAASFVIPMLLGTMALRYKPLLALVLFIVVATATTVTHETISSGMTTGRISTLVVMAIVAVIVLFESSRHRSGLPGPLGEAMLVELKDRLQAQGVVPPLPEGWKSQSAMLSAGGAKFAGDFLVANLSEDETRLEMVLVDVCGKGVAAGTQSLQFAGALGGLIGALPPLGLFAAGNDFLIRQDWDEGFATAVHVLVNLATGDYSIINAGHPPALRWNAASRVWEIDGARGTALGIMKRPDFHQTTGRLEDGEALMFYTDGVVESRTQDFTAGIEWLRTEAAAVVSHGFDQAPRRILNLVTSGDDDRAVLILSRSAVRTRLAAETESSASHPKLSLP</sequence>
<name>A0A5M4FJ92_9ACTN</name>
<keyword evidence="5" id="KW-1185">Reference proteome</keyword>
<keyword evidence="2" id="KW-0812">Transmembrane</keyword>
<dbReference type="InterPro" id="IPR036457">
    <property type="entry name" value="PPM-type-like_dom_sf"/>
</dbReference>
<feature type="transmembrane region" description="Helical" evidence="2">
    <location>
        <begin position="32"/>
        <end position="50"/>
    </location>
</feature>
<evidence type="ECO:0000256" key="2">
    <source>
        <dbReference type="SAM" id="Phobius"/>
    </source>
</evidence>
<keyword evidence="1" id="KW-0378">Hydrolase</keyword>
<evidence type="ECO:0000313" key="5">
    <source>
        <dbReference type="Proteomes" id="UP000380867"/>
    </source>
</evidence>
<dbReference type="PANTHER" id="PTHR43156:SF2">
    <property type="entry name" value="STAGE II SPORULATION PROTEIN E"/>
    <property type="match status" value="1"/>
</dbReference>
<feature type="transmembrane region" description="Helical" evidence="2">
    <location>
        <begin position="77"/>
        <end position="97"/>
    </location>
</feature>
<reference evidence="4" key="1">
    <citation type="submission" date="2019-09" db="EMBL/GenBank/DDBJ databases">
        <authorList>
            <person name="Li J."/>
        </authorList>
    </citation>
    <scope>NUCLEOTIDE SEQUENCE [LARGE SCALE GENOMIC DNA]</scope>
    <source>
        <strain evidence="4">JCM 14732</strain>
    </source>
</reference>
<organism evidence="4 5">
    <name type="scientific">Aeromicrobium ginsengisoli</name>
    <dbReference type="NCBI Taxonomy" id="363867"/>
    <lineage>
        <taxon>Bacteria</taxon>
        <taxon>Bacillati</taxon>
        <taxon>Actinomycetota</taxon>
        <taxon>Actinomycetes</taxon>
        <taxon>Propionibacteriales</taxon>
        <taxon>Nocardioidaceae</taxon>
        <taxon>Aeromicrobium</taxon>
    </lineage>
</organism>
<accession>A0A5M4FJ92</accession>
<dbReference type="InterPro" id="IPR052016">
    <property type="entry name" value="Bact_Sigma-Reg"/>
</dbReference>
<keyword evidence="2" id="KW-0472">Membrane</keyword>
<feature type="transmembrane region" description="Helical" evidence="2">
    <location>
        <begin position="103"/>
        <end position="121"/>
    </location>
</feature>
<comment type="caution">
    <text evidence="4">The sequence shown here is derived from an EMBL/GenBank/DDBJ whole genome shotgun (WGS) entry which is preliminary data.</text>
</comment>
<evidence type="ECO:0000256" key="1">
    <source>
        <dbReference type="ARBA" id="ARBA00022801"/>
    </source>
</evidence>